<gene>
    <name evidence="4" type="ORF">CCAM_LOCUS31464</name>
</gene>
<feature type="compositionally biased region" description="Polar residues" evidence="2">
    <location>
        <begin position="273"/>
        <end position="285"/>
    </location>
</feature>
<sequence>MNNQGLNGIQADLDQLDLNDEETGISFGSDGSLVLQEVQDESFTLVGRLLTDKPYKFEVFKQVMASVWRPALGMQINQGEDGLIWFRFFHRKDVERILSEGPWAFDNATLLCCAPTSGDEVRASHLNWLEVWVQAHGLPYGYMSNAVLEAIGNFLGVFVKLDEKNATHIPQSFRRIRVRIDVRRPLKRKMKLTKKDNTVSWVQFKYERLGNFCYFCGILGHLHKHCAAAVKSDIPFELWPYSDELRAGRKKVAEIGARWLRDDKESWGDRAGQISSSGTTIQNGEEIQGLTARRKRRANQEMIVEVNASVSENTHMLPTAGPGSQACRDQ</sequence>
<keyword evidence="1" id="KW-0479">Metal-binding</keyword>
<dbReference type="Proteomes" id="UP000595140">
    <property type="component" value="Unassembled WGS sequence"/>
</dbReference>
<dbReference type="PANTHER" id="PTHR31286">
    <property type="entry name" value="GLYCINE-RICH CELL WALL STRUCTURAL PROTEIN 1.8-LIKE"/>
    <property type="match status" value="1"/>
</dbReference>
<evidence type="ECO:0000313" key="4">
    <source>
        <dbReference type="EMBL" id="VFQ89688.1"/>
    </source>
</evidence>
<dbReference type="PANTHER" id="PTHR31286:SF153">
    <property type="entry name" value="DUF4283 DOMAIN PROTEIN"/>
    <property type="match status" value="1"/>
</dbReference>
<dbReference type="InterPro" id="IPR025558">
    <property type="entry name" value="DUF4283"/>
</dbReference>
<reference evidence="4 5" key="1">
    <citation type="submission" date="2018-04" db="EMBL/GenBank/DDBJ databases">
        <authorList>
            <person name="Vogel A."/>
        </authorList>
    </citation>
    <scope>NUCLEOTIDE SEQUENCE [LARGE SCALE GENOMIC DNA]</scope>
</reference>
<evidence type="ECO:0000256" key="1">
    <source>
        <dbReference type="PROSITE-ProRule" id="PRU00047"/>
    </source>
</evidence>
<dbReference type="GO" id="GO:0003676">
    <property type="term" value="F:nucleic acid binding"/>
    <property type="evidence" value="ECO:0007669"/>
    <property type="project" value="InterPro"/>
</dbReference>
<dbReference type="InterPro" id="IPR025836">
    <property type="entry name" value="Zn_knuckle_CX2CX4HX4C"/>
</dbReference>
<feature type="domain" description="CCHC-type" evidence="3">
    <location>
        <begin position="213"/>
        <end position="226"/>
    </location>
</feature>
<keyword evidence="1" id="KW-0862">Zinc</keyword>
<dbReference type="OrthoDB" id="1246856at2759"/>
<name>A0A484MNQ4_9ASTE</name>
<evidence type="ECO:0000256" key="2">
    <source>
        <dbReference type="SAM" id="MobiDB-lite"/>
    </source>
</evidence>
<dbReference type="InterPro" id="IPR001878">
    <property type="entry name" value="Znf_CCHC"/>
</dbReference>
<proteinExistence type="predicted"/>
<organism evidence="4 5">
    <name type="scientific">Cuscuta campestris</name>
    <dbReference type="NCBI Taxonomy" id="132261"/>
    <lineage>
        <taxon>Eukaryota</taxon>
        <taxon>Viridiplantae</taxon>
        <taxon>Streptophyta</taxon>
        <taxon>Embryophyta</taxon>
        <taxon>Tracheophyta</taxon>
        <taxon>Spermatophyta</taxon>
        <taxon>Magnoliopsida</taxon>
        <taxon>eudicotyledons</taxon>
        <taxon>Gunneridae</taxon>
        <taxon>Pentapetalae</taxon>
        <taxon>asterids</taxon>
        <taxon>lamiids</taxon>
        <taxon>Solanales</taxon>
        <taxon>Convolvulaceae</taxon>
        <taxon>Cuscuteae</taxon>
        <taxon>Cuscuta</taxon>
        <taxon>Cuscuta subgen. Grammica</taxon>
        <taxon>Cuscuta sect. Cleistogrammica</taxon>
    </lineage>
</organism>
<dbReference type="EMBL" id="OOIL02003813">
    <property type="protein sequence ID" value="VFQ89688.1"/>
    <property type="molecule type" value="Genomic_DNA"/>
</dbReference>
<dbReference type="PROSITE" id="PS50158">
    <property type="entry name" value="ZF_CCHC"/>
    <property type="match status" value="1"/>
</dbReference>
<evidence type="ECO:0000259" key="3">
    <source>
        <dbReference type="PROSITE" id="PS50158"/>
    </source>
</evidence>
<keyword evidence="5" id="KW-1185">Reference proteome</keyword>
<dbReference type="Pfam" id="PF14392">
    <property type="entry name" value="zf-CCHC_4"/>
    <property type="match status" value="1"/>
</dbReference>
<dbReference type="GO" id="GO:0008270">
    <property type="term" value="F:zinc ion binding"/>
    <property type="evidence" value="ECO:0007669"/>
    <property type="project" value="UniProtKB-KW"/>
</dbReference>
<dbReference type="InterPro" id="IPR040256">
    <property type="entry name" value="At4g02000-like"/>
</dbReference>
<protein>
    <recommendedName>
        <fullName evidence="3">CCHC-type domain-containing protein</fullName>
    </recommendedName>
</protein>
<evidence type="ECO:0000313" key="5">
    <source>
        <dbReference type="Proteomes" id="UP000595140"/>
    </source>
</evidence>
<dbReference type="AlphaFoldDB" id="A0A484MNQ4"/>
<feature type="region of interest" description="Disordered" evidence="2">
    <location>
        <begin position="270"/>
        <end position="294"/>
    </location>
</feature>
<dbReference type="Pfam" id="PF14111">
    <property type="entry name" value="DUF4283"/>
    <property type="match status" value="1"/>
</dbReference>
<keyword evidence="1" id="KW-0863">Zinc-finger</keyword>
<accession>A0A484MNQ4</accession>